<dbReference type="GO" id="GO:0009536">
    <property type="term" value="C:plastid"/>
    <property type="evidence" value="ECO:0007669"/>
    <property type="project" value="UniProtKB-ARBA"/>
</dbReference>
<dbReference type="InterPro" id="IPR029045">
    <property type="entry name" value="ClpP/crotonase-like_dom_sf"/>
</dbReference>
<protein>
    <recommendedName>
        <fullName evidence="6">ATP-dependent Clp protease proteolytic subunit</fullName>
    </recommendedName>
</protein>
<keyword evidence="3 8" id="KW-0645">Protease</keyword>
<gene>
    <name evidence="8" type="primary">clpP</name>
</gene>
<feature type="region of interest" description="Disordered" evidence="7">
    <location>
        <begin position="198"/>
        <end position="227"/>
    </location>
</feature>
<dbReference type="SUPFAM" id="SSF52096">
    <property type="entry name" value="ClpP/crotonase"/>
    <property type="match status" value="1"/>
</dbReference>
<evidence type="ECO:0000256" key="4">
    <source>
        <dbReference type="ARBA" id="ARBA00022801"/>
    </source>
</evidence>
<keyword evidence="5" id="KW-0720">Serine protease</keyword>
<dbReference type="InterPro" id="IPR001907">
    <property type="entry name" value="ClpP"/>
</dbReference>
<name>A0A288W6Z2_9ASPA</name>
<dbReference type="PANTHER" id="PTHR10381">
    <property type="entry name" value="ATP-DEPENDENT CLP PROTEASE PROTEOLYTIC SUBUNIT"/>
    <property type="match status" value="1"/>
</dbReference>
<evidence type="ECO:0000256" key="7">
    <source>
        <dbReference type="SAM" id="MobiDB-lite"/>
    </source>
</evidence>
<dbReference type="PANTHER" id="PTHR10381:SF15">
    <property type="entry name" value="CHLOROPLASTIC ATP-DEPENDENT CLP PROTEASE PROTEOLYTIC SUBUNIT 1"/>
    <property type="match status" value="1"/>
</dbReference>
<evidence type="ECO:0000256" key="6">
    <source>
        <dbReference type="RuleBase" id="RU003567"/>
    </source>
</evidence>
<evidence type="ECO:0000256" key="3">
    <source>
        <dbReference type="ARBA" id="ARBA00022670"/>
    </source>
</evidence>
<dbReference type="PRINTS" id="PR00127">
    <property type="entry name" value="CLPPROTEASEP"/>
</dbReference>
<evidence type="ECO:0000256" key="1">
    <source>
        <dbReference type="ARBA" id="ARBA00007039"/>
    </source>
</evidence>
<dbReference type="GO" id="GO:0009368">
    <property type="term" value="C:endopeptidase Clp complex"/>
    <property type="evidence" value="ECO:0007669"/>
    <property type="project" value="TreeGrafter"/>
</dbReference>
<reference evidence="8" key="1">
    <citation type="submission" date="2016-05" db="EMBL/GenBank/DDBJ databases">
        <title>The comparative plastid genome analysis and its phylogenetic implication on Asparagaceae s.l.</title>
        <authorList>
            <person name="Park H."/>
            <person name="Kim C."/>
            <person name="Kim J.-H."/>
        </authorList>
    </citation>
    <scope>NUCLEOTIDE SEQUENCE</scope>
</reference>
<comment type="similarity">
    <text evidence="1 6">Belongs to the peptidase S14 family.</text>
</comment>
<keyword evidence="2 8" id="KW-0934">Plastid</keyword>
<dbReference type="GO" id="GO:0051117">
    <property type="term" value="F:ATPase binding"/>
    <property type="evidence" value="ECO:0007669"/>
    <property type="project" value="TreeGrafter"/>
</dbReference>
<geneLocation type="chloroplast" evidence="8"/>
<dbReference type="InterPro" id="IPR023562">
    <property type="entry name" value="ClpP/TepA"/>
</dbReference>
<feature type="compositionally biased region" description="Basic and acidic residues" evidence="7">
    <location>
        <begin position="206"/>
        <end position="227"/>
    </location>
</feature>
<evidence type="ECO:0000256" key="5">
    <source>
        <dbReference type="ARBA" id="ARBA00022825"/>
    </source>
</evidence>
<dbReference type="GO" id="GO:0006515">
    <property type="term" value="P:protein quality control for misfolded or incompletely synthesized proteins"/>
    <property type="evidence" value="ECO:0007669"/>
    <property type="project" value="TreeGrafter"/>
</dbReference>
<dbReference type="Pfam" id="PF00574">
    <property type="entry name" value="CLP_protease"/>
    <property type="match status" value="1"/>
</dbReference>
<dbReference type="AlphaFoldDB" id="A0A288W6Z2"/>
<sequence>MPVGIPKIPFKNPGEDAPIWVDVFSRLYKDRYLFVLKELDQELANLLIGLLTFYSLNEEDTRDFIMIISSPGGLVMPAFAIYDMMRSVKPHIQTYGVAGVASTASFLLVGGRKGKRAALPHARITLHQPSFAMSADKTKQCYMWEIQQNLELMADLRDTMEGIYAEKTGHSIEDINLVMERDQFFSGIEAKEYGLVDHVPPDLQDENEKKKENPFLRKEDRYRQNNF</sequence>
<accession>A0A288W6Z2</accession>
<keyword evidence="4" id="KW-0378">Hydrolase</keyword>
<organism evidence="8">
    <name type="scientific">Arthropodium cirratum</name>
    <dbReference type="NCBI Taxonomy" id="51436"/>
    <lineage>
        <taxon>Eukaryota</taxon>
        <taxon>Viridiplantae</taxon>
        <taxon>Streptophyta</taxon>
        <taxon>Embryophyta</taxon>
        <taxon>Tracheophyta</taxon>
        <taxon>Spermatophyta</taxon>
        <taxon>Magnoliopsida</taxon>
        <taxon>Liliopsida</taxon>
        <taxon>Asparagales</taxon>
        <taxon>Asparagaceae</taxon>
        <taxon>Lomandroideae</taxon>
        <taxon>Arthropodium</taxon>
    </lineage>
</organism>
<proteinExistence type="inferred from homology"/>
<dbReference type="CDD" id="cd07017">
    <property type="entry name" value="S14_ClpP_2"/>
    <property type="match status" value="1"/>
</dbReference>
<evidence type="ECO:0000256" key="2">
    <source>
        <dbReference type="ARBA" id="ARBA00022640"/>
    </source>
</evidence>
<dbReference type="Gene3D" id="3.90.226.10">
    <property type="entry name" value="2-enoyl-CoA Hydratase, Chain A, domain 1"/>
    <property type="match status" value="1"/>
</dbReference>
<dbReference type="EMBL" id="KX247263">
    <property type="protein sequence ID" value="ARO91494.1"/>
    <property type="molecule type" value="Genomic_DNA"/>
</dbReference>
<dbReference type="GO" id="GO:0004252">
    <property type="term" value="F:serine-type endopeptidase activity"/>
    <property type="evidence" value="ECO:0007669"/>
    <property type="project" value="InterPro"/>
</dbReference>
<dbReference type="GO" id="GO:0004176">
    <property type="term" value="F:ATP-dependent peptidase activity"/>
    <property type="evidence" value="ECO:0007669"/>
    <property type="project" value="InterPro"/>
</dbReference>
<keyword evidence="8" id="KW-0150">Chloroplast</keyword>
<evidence type="ECO:0000313" key="8">
    <source>
        <dbReference type="EMBL" id="ARO91494.1"/>
    </source>
</evidence>